<organism evidence="1 2">
    <name type="scientific">Sphenostylis stenocarpa</name>
    <dbReference type="NCBI Taxonomy" id="92480"/>
    <lineage>
        <taxon>Eukaryota</taxon>
        <taxon>Viridiplantae</taxon>
        <taxon>Streptophyta</taxon>
        <taxon>Embryophyta</taxon>
        <taxon>Tracheophyta</taxon>
        <taxon>Spermatophyta</taxon>
        <taxon>Magnoliopsida</taxon>
        <taxon>eudicotyledons</taxon>
        <taxon>Gunneridae</taxon>
        <taxon>Pentapetalae</taxon>
        <taxon>rosids</taxon>
        <taxon>fabids</taxon>
        <taxon>Fabales</taxon>
        <taxon>Fabaceae</taxon>
        <taxon>Papilionoideae</taxon>
        <taxon>50 kb inversion clade</taxon>
        <taxon>NPAAA clade</taxon>
        <taxon>indigoferoid/millettioid clade</taxon>
        <taxon>Phaseoleae</taxon>
        <taxon>Sphenostylis</taxon>
    </lineage>
</organism>
<accession>A0AA86W270</accession>
<reference evidence="1" key="1">
    <citation type="submission" date="2023-10" db="EMBL/GenBank/DDBJ databases">
        <authorList>
            <person name="Domelevo Entfellner J.-B."/>
        </authorList>
    </citation>
    <scope>NUCLEOTIDE SEQUENCE</scope>
</reference>
<sequence length="73" mass="8368">MAHEEYALGNGVVVETEEGKDWEKVEAKGINIGKWIRRKETDGSVQWTHQVTENGPGWQPNHVCCFRGVWFLV</sequence>
<dbReference type="Gramene" id="rna-AYBTSS11_LOCUS29185">
    <property type="protein sequence ID" value="CAJ1977039.1"/>
    <property type="gene ID" value="gene-AYBTSS11_LOCUS29185"/>
</dbReference>
<gene>
    <name evidence="1" type="ORF">AYBTSS11_LOCUS29185</name>
</gene>
<keyword evidence="2" id="KW-1185">Reference proteome</keyword>
<dbReference type="Proteomes" id="UP001189624">
    <property type="component" value="Chromosome 10"/>
</dbReference>
<evidence type="ECO:0000313" key="1">
    <source>
        <dbReference type="EMBL" id="CAJ1977039.1"/>
    </source>
</evidence>
<evidence type="ECO:0000313" key="2">
    <source>
        <dbReference type="Proteomes" id="UP001189624"/>
    </source>
</evidence>
<name>A0AA86W270_9FABA</name>
<dbReference type="EMBL" id="OY731407">
    <property type="protein sequence ID" value="CAJ1977039.1"/>
    <property type="molecule type" value="Genomic_DNA"/>
</dbReference>
<dbReference type="AlphaFoldDB" id="A0AA86W270"/>
<proteinExistence type="predicted"/>
<protein>
    <submittedName>
        <fullName evidence="1">Uncharacterized protein</fullName>
    </submittedName>
</protein>